<dbReference type="Gene3D" id="3.30.1050.20">
    <property type="match status" value="1"/>
</dbReference>
<dbReference type="Pfam" id="PF11716">
    <property type="entry name" value="MDMPI_N"/>
    <property type="match status" value="1"/>
</dbReference>
<dbReference type="Proteomes" id="UP000503540">
    <property type="component" value="Chromosome"/>
</dbReference>
<dbReference type="InterPro" id="IPR010872">
    <property type="entry name" value="MDMPI_C-term_domain"/>
</dbReference>
<dbReference type="InterPro" id="IPR017517">
    <property type="entry name" value="Maleyloyr_isom"/>
</dbReference>
<dbReference type="SUPFAM" id="SSF109854">
    <property type="entry name" value="DinB/YfiT-like putative metalloenzymes"/>
    <property type="match status" value="1"/>
</dbReference>
<accession>A0A6G9Y510</accession>
<dbReference type="KEGG" id="nah:F5544_01150"/>
<evidence type="ECO:0000259" key="1">
    <source>
        <dbReference type="Pfam" id="PF07398"/>
    </source>
</evidence>
<keyword evidence="4" id="KW-1185">Reference proteome</keyword>
<evidence type="ECO:0000313" key="4">
    <source>
        <dbReference type="Proteomes" id="UP000503540"/>
    </source>
</evidence>
<evidence type="ECO:0000259" key="2">
    <source>
        <dbReference type="Pfam" id="PF11716"/>
    </source>
</evidence>
<dbReference type="AlphaFoldDB" id="A0A6G9Y510"/>
<reference evidence="3 4" key="1">
    <citation type="journal article" date="2019" name="ACS Chem. Biol.">
        <title>Identification and Mobilization of a Cryptic Antibiotic Biosynthesis Gene Locus from a Human-Pathogenic Nocardia Isolate.</title>
        <authorList>
            <person name="Herisse M."/>
            <person name="Ishida K."/>
            <person name="Porter J.L."/>
            <person name="Howden B."/>
            <person name="Hertweck C."/>
            <person name="Stinear T.P."/>
            <person name="Pidot S.J."/>
        </authorList>
    </citation>
    <scope>NUCLEOTIDE SEQUENCE [LARGE SCALE GENOMIC DNA]</scope>
    <source>
        <strain evidence="3 4">AUSMDU00012717</strain>
    </source>
</reference>
<organism evidence="3 4">
    <name type="scientific">Nocardia arthritidis</name>
    <dbReference type="NCBI Taxonomy" id="228602"/>
    <lineage>
        <taxon>Bacteria</taxon>
        <taxon>Bacillati</taxon>
        <taxon>Actinomycetota</taxon>
        <taxon>Actinomycetes</taxon>
        <taxon>Mycobacteriales</taxon>
        <taxon>Nocardiaceae</taxon>
        <taxon>Nocardia</taxon>
    </lineage>
</organism>
<dbReference type="GO" id="GO:0016853">
    <property type="term" value="F:isomerase activity"/>
    <property type="evidence" value="ECO:0007669"/>
    <property type="project" value="UniProtKB-KW"/>
</dbReference>
<dbReference type="GO" id="GO:0046872">
    <property type="term" value="F:metal ion binding"/>
    <property type="evidence" value="ECO:0007669"/>
    <property type="project" value="InterPro"/>
</dbReference>
<dbReference type="NCBIfam" id="TIGR03083">
    <property type="entry name" value="maleylpyruvate isomerase family mycothiol-dependent enzyme"/>
    <property type="match status" value="1"/>
</dbReference>
<dbReference type="InterPro" id="IPR024344">
    <property type="entry name" value="MDMPI_metal-binding"/>
</dbReference>
<proteinExistence type="predicted"/>
<keyword evidence="3" id="KW-0413">Isomerase</keyword>
<gene>
    <name evidence="3" type="ORF">F5544_01150</name>
</gene>
<dbReference type="InterPro" id="IPR036527">
    <property type="entry name" value="SCP2_sterol-bd_dom_sf"/>
</dbReference>
<dbReference type="SUPFAM" id="SSF55718">
    <property type="entry name" value="SCP-like"/>
    <property type="match status" value="1"/>
</dbReference>
<name>A0A6G9Y510_9NOCA</name>
<evidence type="ECO:0000313" key="3">
    <source>
        <dbReference type="EMBL" id="QIS08156.1"/>
    </source>
</evidence>
<dbReference type="Pfam" id="PF07398">
    <property type="entry name" value="MDMPI_C"/>
    <property type="match status" value="1"/>
</dbReference>
<feature type="domain" description="MDMPI C-terminal" evidence="1">
    <location>
        <begin position="169"/>
        <end position="245"/>
    </location>
</feature>
<dbReference type="InterPro" id="IPR034660">
    <property type="entry name" value="DinB/YfiT-like"/>
</dbReference>
<sequence length="248" mass="26722">MGRPLGRVGCVTSATPAQPPLLDTVTAATDRLLATVRKLTTEDVAAPSLLPGWTRGHVLTHLARNADSLVNLLLWARTGIETPQYASLFLRDADIENGAPRPIAEQLADNEAAAARWLALAKAFTPENWQATVRTRAGREIPATEICWMRLREVEIHHVDLSVDYQPADWPTDFVTRLLPEVAATLTPKSESPTFTIQATDLPITATIGTATPTTTITGPATALLAWLLGRSTGATLTGDLPPLPTWL</sequence>
<feature type="domain" description="Mycothiol-dependent maleylpyruvate isomerase metal-binding" evidence="2">
    <location>
        <begin position="26"/>
        <end position="161"/>
    </location>
</feature>
<keyword evidence="3" id="KW-0670">Pyruvate</keyword>
<dbReference type="EMBL" id="CP046172">
    <property type="protein sequence ID" value="QIS08156.1"/>
    <property type="molecule type" value="Genomic_DNA"/>
</dbReference>
<protein>
    <submittedName>
        <fullName evidence="3">Maleylpyruvate isomerase family mycothiol-dependent enzyme</fullName>
    </submittedName>
</protein>
<dbReference type="Gene3D" id="1.20.120.450">
    <property type="entry name" value="dinb family like domain"/>
    <property type="match status" value="1"/>
</dbReference>